<evidence type="ECO:0000259" key="4">
    <source>
        <dbReference type="Pfam" id="PF08541"/>
    </source>
</evidence>
<dbReference type="InterPro" id="IPR020616">
    <property type="entry name" value="Thiolase_N"/>
</dbReference>
<dbReference type="Pfam" id="PF00108">
    <property type="entry name" value="Thiolase_N"/>
    <property type="match status" value="1"/>
</dbReference>
<evidence type="ECO:0000259" key="3">
    <source>
        <dbReference type="Pfam" id="PF00108"/>
    </source>
</evidence>
<comment type="caution">
    <text evidence="5">The sequence shown here is derived from an EMBL/GenBank/DDBJ whole genome shotgun (WGS) entry which is preliminary data.</text>
</comment>
<organism evidence="5 6">
    <name type="scientific">Rhodopirellula halodulae</name>
    <dbReference type="NCBI Taxonomy" id="2894198"/>
    <lineage>
        <taxon>Bacteria</taxon>
        <taxon>Pseudomonadati</taxon>
        <taxon>Planctomycetota</taxon>
        <taxon>Planctomycetia</taxon>
        <taxon>Pirellulales</taxon>
        <taxon>Pirellulaceae</taxon>
        <taxon>Rhodopirellula</taxon>
    </lineage>
</organism>
<keyword evidence="2" id="KW-0012">Acyltransferase</keyword>
<dbReference type="InterPro" id="IPR013747">
    <property type="entry name" value="ACP_syn_III_C"/>
</dbReference>
<dbReference type="RefSeq" id="WP_230270869.1">
    <property type="nucleotide sequence ID" value="NZ_JAJKFW010000004.1"/>
</dbReference>
<evidence type="ECO:0000313" key="5">
    <source>
        <dbReference type="EMBL" id="MCC9641013.1"/>
    </source>
</evidence>
<feature type="domain" description="Beta-ketoacyl-[acyl-carrier-protein] synthase III C-terminal" evidence="4">
    <location>
        <begin position="258"/>
        <end position="341"/>
    </location>
</feature>
<gene>
    <name evidence="5" type="ORF">LOC71_01920</name>
</gene>
<dbReference type="PANTHER" id="PTHR34069:SF3">
    <property type="entry name" value="ACYL-COA:ACYL-COA ALKYLTRANSFERASE"/>
    <property type="match status" value="1"/>
</dbReference>
<sequence>MHFSDVSLASIGVTIPTARWTSEQIERDLEPLYTRLKLPEGRLAMMSGIASRRVWEPGTVPSGPSIQSGRHAIEAAGIDPTQIGALIHASVCRDFLEPATASRVHHELGLGPQCWVYDVSNACLGVLNGAIQIATMIQSGMIKAGLVVGTENSRPLMEATLAALNADTQLTRKTVKPAFASLTIGSGSCAWLLTHRDLAPGATSFANGIAQANTAHHDLCRSDQDTAGAAMQPLMETDSETLMAEGIATGVAALSDLLADSGWTRDEIDRTVCHQVGSRHRVGMLEAMGLPEERDIVTFPALGNTGSVALPLTVAAAAASGELEVGDRTAMLGIGSGINSVMVAADWGQTQISGEWSGLLDELAELREPEPTVVG</sequence>
<evidence type="ECO:0000256" key="2">
    <source>
        <dbReference type="ARBA" id="ARBA00023315"/>
    </source>
</evidence>
<dbReference type="PANTHER" id="PTHR34069">
    <property type="entry name" value="3-OXOACYL-[ACYL-CARRIER-PROTEIN] SYNTHASE 3"/>
    <property type="match status" value="1"/>
</dbReference>
<dbReference type="EMBL" id="JAJKFW010000004">
    <property type="protein sequence ID" value="MCC9641013.1"/>
    <property type="molecule type" value="Genomic_DNA"/>
</dbReference>
<accession>A0ABS8NBX9</accession>
<dbReference type="Pfam" id="PF08541">
    <property type="entry name" value="ACP_syn_III_C"/>
    <property type="match status" value="1"/>
</dbReference>
<feature type="domain" description="Thiolase N-terminal" evidence="3">
    <location>
        <begin position="70"/>
        <end position="152"/>
    </location>
</feature>
<dbReference type="Proteomes" id="UP001430306">
    <property type="component" value="Unassembled WGS sequence"/>
</dbReference>
<dbReference type="CDD" id="cd00830">
    <property type="entry name" value="KAS_III"/>
    <property type="match status" value="1"/>
</dbReference>
<evidence type="ECO:0000256" key="1">
    <source>
        <dbReference type="ARBA" id="ARBA00022679"/>
    </source>
</evidence>
<name>A0ABS8NBX9_9BACT</name>
<dbReference type="SUPFAM" id="SSF53901">
    <property type="entry name" value="Thiolase-like"/>
    <property type="match status" value="1"/>
</dbReference>
<proteinExistence type="predicted"/>
<reference evidence="5" key="1">
    <citation type="submission" date="2021-11" db="EMBL/GenBank/DDBJ databases">
        <title>Genome sequence.</title>
        <authorList>
            <person name="Sun Q."/>
        </authorList>
    </citation>
    <scope>NUCLEOTIDE SEQUENCE</scope>
    <source>
        <strain evidence="5">JC740</strain>
    </source>
</reference>
<keyword evidence="1" id="KW-0808">Transferase</keyword>
<dbReference type="NCBIfam" id="NF006720">
    <property type="entry name" value="PRK09258.1"/>
    <property type="match status" value="1"/>
</dbReference>
<evidence type="ECO:0000313" key="6">
    <source>
        <dbReference type="Proteomes" id="UP001430306"/>
    </source>
</evidence>
<keyword evidence="6" id="KW-1185">Reference proteome</keyword>
<protein>
    <submittedName>
        <fullName evidence="5">3-oxoacyl-ACP synthase III</fullName>
    </submittedName>
</protein>
<dbReference type="Gene3D" id="3.40.47.10">
    <property type="match status" value="2"/>
</dbReference>
<dbReference type="InterPro" id="IPR016039">
    <property type="entry name" value="Thiolase-like"/>
</dbReference>